<feature type="domain" description="Luciferase-like" evidence="1">
    <location>
        <begin position="1"/>
        <end position="318"/>
    </location>
</feature>
<dbReference type="OrthoDB" id="8477406at2"/>
<dbReference type="InterPro" id="IPR036661">
    <property type="entry name" value="Luciferase-like_sf"/>
</dbReference>
<dbReference type="PANTHER" id="PTHR30137:SF6">
    <property type="entry name" value="LUCIFERASE-LIKE MONOOXYGENASE"/>
    <property type="match status" value="1"/>
</dbReference>
<gene>
    <name evidence="2" type="ORF">SOCEGT47_076080</name>
</gene>
<dbReference type="Proteomes" id="UP000295781">
    <property type="component" value="Chromosome"/>
</dbReference>
<dbReference type="RefSeq" id="WP_129355039.1">
    <property type="nucleotide sequence ID" value="NZ_CP012670.1"/>
</dbReference>
<dbReference type="AlphaFoldDB" id="A0A4P2QBJ3"/>
<evidence type="ECO:0000313" key="3">
    <source>
        <dbReference type="Proteomes" id="UP000295781"/>
    </source>
</evidence>
<dbReference type="GO" id="GO:0047646">
    <property type="term" value="F:alkanal monooxygenase (FMN-linked) activity"/>
    <property type="evidence" value="ECO:0007669"/>
    <property type="project" value="UniProtKB-EC"/>
</dbReference>
<organism evidence="2 3">
    <name type="scientific">Sorangium cellulosum</name>
    <name type="common">Polyangium cellulosum</name>
    <dbReference type="NCBI Taxonomy" id="56"/>
    <lineage>
        <taxon>Bacteria</taxon>
        <taxon>Pseudomonadati</taxon>
        <taxon>Myxococcota</taxon>
        <taxon>Polyangia</taxon>
        <taxon>Polyangiales</taxon>
        <taxon>Polyangiaceae</taxon>
        <taxon>Sorangium</taxon>
    </lineage>
</organism>
<protein>
    <submittedName>
        <fullName evidence="2">Alkanal monooxygenase</fullName>
        <ecNumber evidence="2">1.14.14.3</ecNumber>
    </submittedName>
</protein>
<evidence type="ECO:0000313" key="2">
    <source>
        <dbReference type="EMBL" id="AUX27035.1"/>
    </source>
</evidence>
<reference evidence="2 3" key="1">
    <citation type="submission" date="2015-09" db="EMBL/GenBank/DDBJ databases">
        <title>Sorangium comparison.</title>
        <authorList>
            <person name="Zaburannyi N."/>
            <person name="Bunk B."/>
            <person name="Overmann J."/>
            <person name="Mueller R."/>
        </authorList>
    </citation>
    <scope>NUCLEOTIDE SEQUENCE [LARGE SCALE GENOMIC DNA]</scope>
    <source>
        <strain evidence="2 3">So ceGT47</strain>
    </source>
</reference>
<dbReference type="Gene3D" id="3.20.20.30">
    <property type="entry name" value="Luciferase-like domain"/>
    <property type="match status" value="1"/>
</dbReference>
<dbReference type="EMBL" id="CP012670">
    <property type="protein sequence ID" value="AUX27035.1"/>
    <property type="molecule type" value="Genomic_DNA"/>
</dbReference>
<dbReference type="GO" id="GO:0005829">
    <property type="term" value="C:cytosol"/>
    <property type="evidence" value="ECO:0007669"/>
    <property type="project" value="TreeGrafter"/>
</dbReference>
<evidence type="ECO:0000259" key="1">
    <source>
        <dbReference type="Pfam" id="PF00296"/>
    </source>
</evidence>
<keyword evidence="2" id="KW-0560">Oxidoreductase</keyword>
<accession>A0A4P2QBJ3</accession>
<dbReference type="EC" id="1.14.14.3" evidence="2"/>
<sequence>MHVGMGVIFQAEDEGRTDGDVYRNELRLADLAEPLGFDSIWGVEHHFTGHTVCPDVLQYLSYLAGRTRRIQLGSMVVVLPWHQPMRVAEQAVMLDHLSDGRFLFGIGRGLGRVEFEGFGVRQEDSREIFAEAAQMILQGLERGYCEFDGKFVKQVRRELRPRPFKSFRGRTYAAAVSPESSAILAKLGIGMLIMPQKPWDVMAAELGEYRRIFREVNGVEAPPPVVAGWVLCDEDAARARRHAVEHIGGYWSSLVRHYELVGDHLAKMRGYESYRTLQQMMSAPGGIDMMTEFFVNLQSFGTPEQCYEKIMDIKRRSGAGAFVGVFSYAGMPYDVAERSLRLFASKVMPRIKAQAPA</sequence>
<keyword evidence="2" id="KW-0503">Monooxygenase</keyword>
<dbReference type="SUPFAM" id="SSF51679">
    <property type="entry name" value="Bacterial luciferase-like"/>
    <property type="match status" value="1"/>
</dbReference>
<dbReference type="Pfam" id="PF00296">
    <property type="entry name" value="Bac_luciferase"/>
    <property type="match status" value="1"/>
</dbReference>
<proteinExistence type="predicted"/>
<dbReference type="InterPro" id="IPR050766">
    <property type="entry name" value="Bact_Lucif_Oxidored"/>
</dbReference>
<name>A0A4P2QBJ3_SORCE</name>
<dbReference type="PANTHER" id="PTHR30137">
    <property type="entry name" value="LUCIFERASE-LIKE MONOOXYGENASE"/>
    <property type="match status" value="1"/>
</dbReference>
<dbReference type="InterPro" id="IPR011251">
    <property type="entry name" value="Luciferase-like_dom"/>
</dbReference>